<evidence type="ECO:0000313" key="3">
    <source>
        <dbReference type="EMBL" id="KFN50422.1"/>
    </source>
</evidence>
<reference evidence="3 4" key="1">
    <citation type="submission" date="2013-09" db="EMBL/GenBank/DDBJ databases">
        <title>Genome sequencing of Arenimonas composti.</title>
        <authorList>
            <person name="Chen F."/>
            <person name="Wang G."/>
        </authorList>
    </citation>
    <scope>NUCLEOTIDE SEQUENCE [LARGE SCALE GENOMIC DNA]</scope>
    <source>
        <strain evidence="3 4">TR7-09</strain>
    </source>
</reference>
<accession>A0A091BFW9</accession>
<keyword evidence="2" id="KW-0812">Transmembrane</keyword>
<gene>
    <name evidence="3" type="ORF">P873_07100</name>
</gene>
<keyword evidence="2" id="KW-1133">Transmembrane helix</keyword>
<evidence type="ECO:0000256" key="1">
    <source>
        <dbReference type="SAM" id="MobiDB-lite"/>
    </source>
</evidence>
<keyword evidence="4" id="KW-1185">Reference proteome</keyword>
<dbReference type="STRING" id="1121013.GCA_000426365_02797"/>
<name>A0A091BFW9_9GAMM</name>
<organism evidence="3 4">
    <name type="scientific">Arenimonas composti TR7-09 = DSM 18010</name>
    <dbReference type="NCBI Taxonomy" id="1121013"/>
    <lineage>
        <taxon>Bacteria</taxon>
        <taxon>Pseudomonadati</taxon>
        <taxon>Pseudomonadota</taxon>
        <taxon>Gammaproteobacteria</taxon>
        <taxon>Lysobacterales</taxon>
        <taxon>Lysobacteraceae</taxon>
        <taxon>Arenimonas</taxon>
    </lineage>
</organism>
<comment type="caution">
    <text evidence="3">The sequence shown here is derived from an EMBL/GenBank/DDBJ whole genome shotgun (WGS) entry which is preliminary data.</text>
</comment>
<dbReference type="OrthoDB" id="5966755at2"/>
<evidence type="ECO:0000313" key="4">
    <source>
        <dbReference type="Proteomes" id="UP000029391"/>
    </source>
</evidence>
<feature type="compositionally biased region" description="Basic and acidic residues" evidence="1">
    <location>
        <begin position="146"/>
        <end position="161"/>
    </location>
</feature>
<sequence>MITLLVAALAVVLASIFLLVWLIARGRRRENSLRHLLDLADRMQSLLDRSQERMLAMQSVVGRMPADITAVALASLDGPLPIREAKRDVLQHRLWIQQHGASASQRELDEACGALERAHALLAARLDELERTGAELAEATAASVEAARREPPTLRRDPDQA</sequence>
<evidence type="ECO:0000256" key="2">
    <source>
        <dbReference type="SAM" id="Phobius"/>
    </source>
</evidence>
<feature type="transmembrane region" description="Helical" evidence="2">
    <location>
        <begin position="6"/>
        <end position="24"/>
    </location>
</feature>
<dbReference type="RefSeq" id="WP_026817664.1">
    <property type="nucleotide sequence ID" value="NZ_AUFF01000014.1"/>
</dbReference>
<dbReference type="EMBL" id="AWXU01000020">
    <property type="protein sequence ID" value="KFN50422.1"/>
    <property type="molecule type" value="Genomic_DNA"/>
</dbReference>
<dbReference type="Proteomes" id="UP000029391">
    <property type="component" value="Unassembled WGS sequence"/>
</dbReference>
<protein>
    <submittedName>
        <fullName evidence="3">Uncharacterized protein</fullName>
    </submittedName>
</protein>
<feature type="region of interest" description="Disordered" evidence="1">
    <location>
        <begin position="137"/>
        <end position="161"/>
    </location>
</feature>
<keyword evidence="2" id="KW-0472">Membrane</keyword>
<proteinExistence type="predicted"/>
<dbReference type="AlphaFoldDB" id="A0A091BFW9"/>